<accession>A0A0B1SYD3</accession>
<keyword evidence="7" id="KW-1185">Reference proteome</keyword>
<gene>
    <name evidence="6" type="ORF">OESDEN_10169</name>
</gene>
<sequence>MFALSSESSFVQEAMLPRWLLLALVVTLTAAAAEDNAFLSAMKNLFFGSEQYNATATVDLTMHPSPAASNHQTFRQISVDPCTQDQESGVGSAQLTRFYFNKNTKLCEELVYFGAGGNRNNFLTLEECQSQCPGCELCTQPALLSTSLFGWCREFKQGRNVVHQKVVQIIFDKEVQARYGTNIP</sequence>
<evidence type="ECO:0000259" key="5">
    <source>
        <dbReference type="PROSITE" id="PS50279"/>
    </source>
</evidence>
<dbReference type="PROSITE" id="PS50279">
    <property type="entry name" value="BPTI_KUNITZ_2"/>
    <property type="match status" value="1"/>
</dbReference>
<dbReference type="InterPro" id="IPR050098">
    <property type="entry name" value="TFPI/VKTCI-like"/>
</dbReference>
<dbReference type="Pfam" id="PF00014">
    <property type="entry name" value="Kunitz_BPTI"/>
    <property type="match status" value="1"/>
</dbReference>
<protein>
    <submittedName>
        <fullName evidence="6">Kunitz/Bovine pancreatic trypsin inhibitor domain protein</fullName>
    </submittedName>
</protein>
<evidence type="ECO:0000256" key="1">
    <source>
        <dbReference type="ARBA" id="ARBA00022690"/>
    </source>
</evidence>
<dbReference type="Gene3D" id="4.10.410.10">
    <property type="entry name" value="Pancreatic trypsin inhibitor Kunitz domain"/>
    <property type="match status" value="1"/>
</dbReference>
<dbReference type="CDD" id="cd22593">
    <property type="entry name" value="Kunitz_conkunitzin"/>
    <property type="match status" value="1"/>
</dbReference>
<reference evidence="6 7" key="1">
    <citation type="submission" date="2014-03" db="EMBL/GenBank/DDBJ databases">
        <title>Draft genome of the hookworm Oesophagostomum dentatum.</title>
        <authorList>
            <person name="Mitreva M."/>
        </authorList>
    </citation>
    <scope>NUCLEOTIDE SEQUENCE [LARGE SCALE GENOMIC DNA]</scope>
    <source>
        <strain evidence="6 7">OD-Hann</strain>
    </source>
</reference>
<name>A0A0B1SYD3_OESDE</name>
<keyword evidence="1" id="KW-0646">Protease inhibitor</keyword>
<dbReference type="Proteomes" id="UP000053660">
    <property type="component" value="Unassembled WGS sequence"/>
</dbReference>
<feature type="signal peptide" evidence="4">
    <location>
        <begin position="1"/>
        <end position="31"/>
    </location>
</feature>
<dbReference type="InterPro" id="IPR036880">
    <property type="entry name" value="Kunitz_BPTI_sf"/>
</dbReference>
<feature type="chain" id="PRO_5002081808" evidence="4">
    <location>
        <begin position="32"/>
        <end position="184"/>
    </location>
</feature>
<dbReference type="PANTHER" id="PTHR10083:SF374">
    <property type="entry name" value="BPTI_KUNITZ INHIBITOR DOMAIN-CONTAINING PROTEIN"/>
    <property type="match status" value="1"/>
</dbReference>
<evidence type="ECO:0000256" key="2">
    <source>
        <dbReference type="ARBA" id="ARBA00022900"/>
    </source>
</evidence>
<evidence type="ECO:0000256" key="4">
    <source>
        <dbReference type="SAM" id="SignalP"/>
    </source>
</evidence>
<organism evidence="6 7">
    <name type="scientific">Oesophagostomum dentatum</name>
    <name type="common">Nodular worm</name>
    <dbReference type="NCBI Taxonomy" id="61180"/>
    <lineage>
        <taxon>Eukaryota</taxon>
        <taxon>Metazoa</taxon>
        <taxon>Ecdysozoa</taxon>
        <taxon>Nematoda</taxon>
        <taxon>Chromadorea</taxon>
        <taxon>Rhabditida</taxon>
        <taxon>Rhabditina</taxon>
        <taxon>Rhabditomorpha</taxon>
        <taxon>Strongyloidea</taxon>
        <taxon>Strongylidae</taxon>
        <taxon>Oesophagostomum</taxon>
    </lineage>
</organism>
<keyword evidence="4" id="KW-0732">Signal</keyword>
<feature type="domain" description="BPTI/Kunitz inhibitor" evidence="5">
    <location>
        <begin position="82"/>
        <end position="132"/>
    </location>
</feature>
<evidence type="ECO:0000313" key="6">
    <source>
        <dbReference type="EMBL" id="KHJ89994.1"/>
    </source>
</evidence>
<dbReference type="GO" id="GO:0004867">
    <property type="term" value="F:serine-type endopeptidase inhibitor activity"/>
    <property type="evidence" value="ECO:0007669"/>
    <property type="project" value="UniProtKB-KW"/>
</dbReference>
<evidence type="ECO:0000313" key="7">
    <source>
        <dbReference type="Proteomes" id="UP000053660"/>
    </source>
</evidence>
<dbReference type="OrthoDB" id="4473401at2759"/>
<evidence type="ECO:0000256" key="3">
    <source>
        <dbReference type="ARBA" id="ARBA00023157"/>
    </source>
</evidence>
<dbReference type="EMBL" id="KN553500">
    <property type="protein sequence ID" value="KHJ89994.1"/>
    <property type="molecule type" value="Genomic_DNA"/>
</dbReference>
<keyword evidence="3" id="KW-1015">Disulfide bond</keyword>
<dbReference type="InterPro" id="IPR002223">
    <property type="entry name" value="Kunitz_BPTI"/>
</dbReference>
<dbReference type="GO" id="GO:0005615">
    <property type="term" value="C:extracellular space"/>
    <property type="evidence" value="ECO:0007669"/>
    <property type="project" value="TreeGrafter"/>
</dbReference>
<dbReference type="SUPFAM" id="SSF57362">
    <property type="entry name" value="BPTI-like"/>
    <property type="match status" value="1"/>
</dbReference>
<dbReference type="AlphaFoldDB" id="A0A0B1SYD3"/>
<dbReference type="SMART" id="SM00131">
    <property type="entry name" value="KU"/>
    <property type="match status" value="1"/>
</dbReference>
<proteinExistence type="predicted"/>
<dbReference type="PANTHER" id="PTHR10083">
    <property type="entry name" value="KUNITZ-TYPE PROTEASE INHIBITOR-RELATED"/>
    <property type="match status" value="1"/>
</dbReference>
<keyword evidence="2" id="KW-0722">Serine protease inhibitor</keyword>